<dbReference type="Proteomes" id="UP000292082">
    <property type="component" value="Unassembled WGS sequence"/>
</dbReference>
<sequence length="157" mass="16962">MAKPSYNGAVRDCLGFTPELVHTSQVAEPSFNTSPASGRPPRHRQANAPRASTVIELRDILNPSSPVPREESRSPSPKLPNHPIPVPDVPMSGIHSATLPDYAGNFTETAAGDDSLAGHYYRGVTEDSPTFPTEFRLSSHSELQPMPQNVVSRHSIA</sequence>
<feature type="region of interest" description="Disordered" evidence="1">
    <location>
        <begin position="24"/>
        <end position="101"/>
    </location>
</feature>
<keyword evidence="3" id="KW-1185">Reference proteome</keyword>
<gene>
    <name evidence="2" type="ORF">BD310DRAFT_947238</name>
</gene>
<evidence type="ECO:0000256" key="1">
    <source>
        <dbReference type="SAM" id="MobiDB-lite"/>
    </source>
</evidence>
<dbReference type="AlphaFoldDB" id="A0A4Q9Q0N8"/>
<evidence type="ECO:0000313" key="2">
    <source>
        <dbReference type="EMBL" id="TBU60491.1"/>
    </source>
</evidence>
<evidence type="ECO:0000313" key="3">
    <source>
        <dbReference type="Proteomes" id="UP000292082"/>
    </source>
</evidence>
<accession>A0A4Q9Q0N8</accession>
<organism evidence="2 3">
    <name type="scientific">Dichomitus squalens</name>
    <dbReference type="NCBI Taxonomy" id="114155"/>
    <lineage>
        <taxon>Eukaryota</taxon>
        <taxon>Fungi</taxon>
        <taxon>Dikarya</taxon>
        <taxon>Basidiomycota</taxon>
        <taxon>Agaricomycotina</taxon>
        <taxon>Agaricomycetes</taxon>
        <taxon>Polyporales</taxon>
        <taxon>Polyporaceae</taxon>
        <taxon>Dichomitus</taxon>
    </lineage>
</organism>
<dbReference type="EMBL" id="ML145104">
    <property type="protein sequence ID" value="TBU60491.1"/>
    <property type="molecule type" value="Genomic_DNA"/>
</dbReference>
<feature type="region of interest" description="Disordered" evidence="1">
    <location>
        <begin position="132"/>
        <end position="157"/>
    </location>
</feature>
<feature type="compositionally biased region" description="Pro residues" evidence="1">
    <location>
        <begin position="77"/>
        <end position="88"/>
    </location>
</feature>
<reference evidence="2 3" key="1">
    <citation type="submission" date="2019-01" db="EMBL/GenBank/DDBJ databases">
        <title>Draft genome sequences of three monokaryotic isolates of the white-rot basidiomycete fungus Dichomitus squalens.</title>
        <authorList>
            <consortium name="DOE Joint Genome Institute"/>
            <person name="Lopez S.C."/>
            <person name="Andreopoulos B."/>
            <person name="Pangilinan J."/>
            <person name="Lipzen A."/>
            <person name="Riley R."/>
            <person name="Ahrendt S."/>
            <person name="Ng V."/>
            <person name="Barry K."/>
            <person name="Daum C."/>
            <person name="Grigoriev I.V."/>
            <person name="Hilden K.S."/>
            <person name="Makela M.R."/>
            <person name="de Vries R.P."/>
        </authorList>
    </citation>
    <scope>NUCLEOTIDE SEQUENCE [LARGE SCALE GENOMIC DNA]</scope>
    <source>
        <strain evidence="2 3">CBS 464.89</strain>
    </source>
</reference>
<protein>
    <submittedName>
        <fullName evidence="2">Uncharacterized protein</fullName>
    </submittedName>
</protein>
<name>A0A4Q9Q0N8_9APHY</name>
<proteinExistence type="predicted"/>
<feature type="compositionally biased region" description="Polar residues" evidence="1">
    <location>
        <begin position="24"/>
        <end position="36"/>
    </location>
</feature>